<dbReference type="SUPFAM" id="SSF63862">
    <property type="entry name" value="Thiamin pyrophosphokinase, substrate-binding domain"/>
    <property type="match status" value="1"/>
</dbReference>
<evidence type="ECO:0000313" key="8">
    <source>
        <dbReference type="Proteomes" id="UP001139125"/>
    </source>
</evidence>
<keyword evidence="1 7" id="KW-0808">Transferase</keyword>
<dbReference type="Pfam" id="PF04265">
    <property type="entry name" value="TPK_B1_binding"/>
    <property type="match status" value="1"/>
</dbReference>
<dbReference type="Pfam" id="PF04263">
    <property type="entry name" value="TPK_catalytic"/>
    <property type="match status" value="1"/>
</dbReference>
<dbReference type="GO" id="GO:0006772">
    <property type="term" value="P:thiamine metabolic process"/>
    <property type="evidence" value="ECO:0007669"/>
    <property type="project" value="UniProtKB-UniRule"/>
</dbReference>
<dbReference type="Gene3D" id="3.40.50.10240">
    <property type="entry name" value="Thiamin pyrophosphokinase, catalytic domain"/>
    <property type="match status" value="1"/>
</dbReference>
<dbReference type="SMART" id="SM00983">
    <property type="entry name" value="TPK_B1_binding"/>
    <property type="match status" value="1"/>
</dbReference>
<dbReference type="InterPro" id="IPR036371">
    <property type="entry name" value="TPK_B1-bd_sf"/>
</dbReference>
<evidence type="ECO:0000256" key="3">
    <source>
        <dbReference type="ARBA" id="ARBA00022777"/>
    </source>
</evidence>
<dbReference type="PANTHER" id="PTHR41299:SF1">
    <property type="entry name" value="THIAMINE PYROPHOSPHOKINASE"/>
    <property type="match status" value="1"/>
</dbReference>
<evidence type="ECO:0000256" key="1">
    <source>
        <dbReference type="ARBA" id="ARBA00022679"/>
    </source>
</evidence>
<dbReference type="PANTHER" id="PTHR41299">
    <property type="entry name" value="THIAMINE PYROPHOSPHOKINASE"/>
    <property type="match status" value="1"/>
</dbReference>
<dbReference type="InterPro" id="IPR053149">
    <property type="entry name" value="TPK"/>
</dbReference>
<dbReference type="GO" id="GO:0016301">
    <property type="term" value="F:kinase activity"/>
    <property type="evidence" value="ECO:0007669"/>
    <property type="project" value="UniProtKB-KW"/>
</dbReference>
<evidence type="ECO:0000256" key="4">
    <source>
        <dbReference type="ARBA" id="ARBA00022840"/>
    </source>
</evidence>
<dbReference type="EMBL" id="JANDBC010000001">
    <property type="protein sequence ID" value="MCP9291129.1"/>
    <property type="molecule type" value="Genomic_DNA"/>
</dbReference>
<keyword evidence="4" id="KW-0067">ATP-binding</keyword>
<keyword evidence="2" id="KW-0547">Nucleotide-binding</keyword>
<feature type="domain" description="Thiamin pyrophosphokinase thiamin-binding" evidence="6">
    <location>
        <begin position="118"/>
        <end position="199"/>
    </location>
</feature>
<comment type="caution">
    <text evidence="7">The sequence shown here is derived from an EMBL/GenBank/DDBJ whole genome shotgun (WGS) entry which is preliminary data.</text>
</comment>
<sequence length="204" mass="22235">MHAVIVSNGFPPSKQLLEEELKSADLIIGADGGGNTLLFHGLTPHVVIGDMDSFEKPGSVEFEIIHDADQETNDLEKALSLALYRGVETCTVLGAFGRRMDHSLKNLSVLKRFDPAFGRLIFKDERLIAQMVNSSFSAELPVGSIISLFPLSGKVTGITTKGLKYPLNDEILENGEQDGTSNENVEPEFSIEIESGDLVVFIEN</sequence>
<dbReference type="GO" id="GO:0004788">
    <property type="term" value="F:thiamine diphosphokinase activity"/>
    <property type="evidence" value="ECO:0007669"/>
    <property type="project" value="UniProtKB-UniRule"/>
</dbReference>
<evidence type="ECO:0000259" key="6">
    <source>
        <dbReference type="SMART" id="SM00983"/>
    </source>
</evidence>
<name>A0A9X2L2M7_9BACT</name>
<keyword evidence="3" id="KW-0418">Kinase</keyword>
<dbReference type="GO" id="GO:0005524">
    <property type="term" value="F:ATP binding"/>
    <property type="evidence" value="ECO:0007669"/>
    <property type="project" value="UniProtKB-KW"/>
</dbReference>
<dbReference type="AlphaFoldDB" id="A0A9X2L2M7"/>
<dbReference type="InterPro" id="IPR007371">
    <property type="entry name" value="TPK_catalytic"/>
</dbReference>
<dbReference type="RefSeq" id="WP_255133791.1">
    <property type="nucleotide sequence ID" value="NZ_JANDBC010000001.1"/>
</dbReference>
<dbReference type="EC" id="2.7.6.2" evidence="5"/>
<dbReference type="GO" id="GO:0009229">
    <property type="term" value="P:thiamine diphosphate biosynthetic process"/>
    <property type="evidence" value="ECO:0007669"/>
    <property type="project" value="InterPro"/>
</dbReference>
<evidence type="ECO:0000313" key="7">
    <source>
        <dbReference type="EMBL" id="MCP9291129.1"/>
    </source>
</evidence>
<gene>
    <name evidence="7" type="ORF">NM125_06000</name>
</gene>
<dbReference type="NCBIfam" id="TIGR01378">
    <property type="entry name" value="thi_PPkinase"/>
    <property type="match status" value="1"/>
</dbReference>
<dbReference type="GO" id="GO:0030975">
    <property type="term" value="F:thiamine binding"/>
    <property type="evidence" value="ECO:0007669"/>
    <property type="project" value="InterPro"/>
</dbReference>
<proteinExistence type="predicted"/>
<dbReference type="InterPro" id="IPR007373">
    <property type="entry name" value="Thiamin_PyroPKinase_B1-bd"/>
</dbReference>
<reference evidence="7" key="1">
    <citation type="submission" date="2022-06" db="EMBL/GenBank/DDBJ databases">
        <title>Gracilimonas sp. CAU 1638 isolated from sea sediment.</title>
        <authorList>
            <person name="Kim W."/>
        </authorList>
    </citation>
    <scope>NUCLEOTIDE SEQUENCE</scope>
    <source>
        <strain evidence="7">CAU 1638</strain>
    </source>
</reference>
<keyword evidence="8" id="KW-1185">Reference proteome</keyword>
<dbReference type="Proteomes" id="UP001139125">
    <property type="component" value="Unassembled WGS sequence"/>
</dbReference>
<evidence type="ECO:0000256" key="5">
    <source>
        <dbReference type="NCBIfam" id="TIGR01378"/>
    </source>
</evidence>
<protein>
    <recommendedName>
        <fullName evidence="5">Thiamine diphosphokinase</fullName>
        <ecNumber evidence="5">2.7.6.2</ecNumber>
    </recommendedName>
</protein>
<dbReference type="InterPro" id="IPR036759">
    <property type="entry name" value="TPK_catalytic_sf"/>
</dbReference>
<evidence type="ECO:0000256" key="2">
    <source>
        <dbReference type="ARBA" id="ARBA00022741"/>
    </source>
</evidence>
<dbReference type="InterPro" id="IPR006282">
    <property type="entry name" value="Thi_PPkinase"/>
</dbReference>
<dbReference type="SUPFAM" id="SSF63999">
    <property type="entry name" value="Thiamin pyrophosphokinase, catalytic domain"/>
    <property type="match status" value="1"/>
</dbReference>
<accession>A0A9X2L2M7</accession>
<dbReference type="CDD" id="cd07995">
    <property type="entry name" value="TPK"/>
    <property type="match status" value="1"/>
</dbReference>
<organism evidence="7 8">
    <name type="scientific">Gracilimonas sediminicola</name>
    <dbReference type="NCBI Taxonomy" id="2952158"/>
    <lineage>
        <taxon>Bacteria</taxon>
        <taxon>Pseudomonadati</taxon>
        <taxon>Balneolota</taxon>
        <taxon>Balneolia</taxon>
        <taxon>Balneolales</taxon>
        <taxon>Balneolaceae</taxon>
        <taxon>Gracilimonas</taxon>
    </lineage>
</organism>